<dbReference type="CDD" id="cd06225">
    <property type="entry name" value="HAMP"/>
    <property type="match status" value="1"/>
</dbReference>
<dbReference type="PANTHER" id="PTHR32089">
    <property type="entry name" value="METHYL-ACCEPTING CHEMOTAXIS PROTEIN MCPB"/>
    <property type="match status" value="1"/>
</dbReference>
<keyword evidence="7 9" id="KW-0807">Transducer</keyword>
<keyword evidence="6 10" id="KW-0472">Membrane</keyword>
<dbReference type="EMBL" id="SLUI01000002">
    <property type="protein sequence ID" value="TCL39339.1"/>
    <property type="molecule type" value="Genomic_DNA"/>
</dbReference>
<dbReference type="PROSITE" id="PS50111">
    <property type="entry name" value="CHEMOTAXIS_TRANSDUC_2"/>
    <property type="match status" value="1"/>
</dbReference>
<comment type="caution">
    <text evidence="13">The sequence shown here is derived from an EMBL/GenBank/DDBJ whole genome shotgun (WGS) entry which is preliminary data.</text>
</comment>
<evidence type="ECO:0000256" key="5">
    <source>
        <dbReference type="ARBA" id="ARBA00022989"/>
    </source>
</evidence>
<evidence type="ECO:0000256" key="4">
    <source>
        <dbReference type="ARBA" id="ARBA00022692"/>
    </source>
</evidence>
<evidence type="ECO:0000313" key="13">
    <source>
        <dbReference type="EMBL" id="TCL39339.1"/>
    </source>
</evidence>
<dbReference type="PROSITE" id="PS50885">
    <property type="entry name" value="HAMP"/>
    <property type="match status" value="1"/>
</dbReference>
<dbReference type="CDD" id="cd11386">
    <property type="entry name" value="MCP_signal"/>
    <property type="match status" value="1"/>
</dbReference>
<dbReference type="CDD" id="cd12912">
    <property type="entry name" value="PDC2_MCP_like"/>
    <property type="match status" value="1"/>
</dbReference>
<dbReference type="CDD" id="cd12914">
    <property type="entry name" value="PDC1_DGC_like"/>
    <property type="match status" value="1"/>
</dbReference>
<feature type="domain" description="Methyl-accepting transducer" evidence="11">
    <location>
        <begin position="370"/>
        <end position="641"/>
    </location>
</feature>
<evidence type="ECO:0000259" key="11">
    <source>
        <dbReference type="PROSITE" id="PS50111"/>
    </source>
</evidence>
<dbReference type="Pfam" id="PF00672">
    <property type="entry name" value="HAMP"/>
    <property type="match status" value="1"/>
</dbReference>
<dbReference type="Pfam" id="PF02743">
    <property type="entry name" value="dCache_1"/>
    <property type="match status" value="1"/>
</dbReference>
<dbReference type="Pfam" id="PF00015">
    <property type="entry name" value="MCPsignal"/>
    <property type="match status" value="1"/>
</dbReference>
<dbReference type="PANTHER" id="PTHR32089:SF112">
    <property type="entry name" value="LYSOZYME-LIKE PROTEIN-RELATED"/>
    <property type="match status" value="1"/>
</dbReference>
<evidence type="ECO:0000256" key="7">
    <source>
        <dbReference type="ARBA" id="ARBA00023224"/>
    </source>
</evidence>
<dbReference type="Gene3D" id="3.30.450.20">
    <property type="entry name" value="PAS domain"/>
    <property type="match status" value="1"/>
</dbReference>
<comment type="subcellular location">
    <subcellularLocation>
        <location evidence="1">Cell membrane</location>
        <topology evidence="1">Multi-pass membrane protein</topology>
    </subcellularLocation>
</comment>
<dbReference type="InterPro" id="IPR033479">
    <property type="entry name" value="dCache_1"/>
</dbReference>
<dbReference type="GO" id="GO:0006935">
    <property type="term" value="P:chemotaxis"/>
    <property type="evidence" value="ECO:0007669"/>
    <property type="project" value="UniProtKB-KW"/>
</dbReference>
<keyword evidence="3" id="KW-0145">Chemotaxis</keyword>
<evidence type="ECO:0000256" key="8">
    <source>
        <dbReference type="ARBA" id="ARBA00029447"/>
    </source>
</evidence>
<dbReference type="InterPro" id="IPR029151">
    <property type="entry name" value="Sensor-like_sf"/>
</dbReference>
<dbReference type="InterPro" id="IPR004089">
    <property type="entry name" value="MCPsignal_dom"/>
</dbReference>
<evidence type="ECO:0000256" key="2">
    <source>
        <dbReference type="ARBA" id="ARBA00022475"/>
    </source>
</evidence>
<comment type="similarity">
    <text evidence="8">Belongs to the methyl-accepting chemotaxis (MCP) protein family.</text>
</comment>
<dbReference type="InterPro" id="IPR003660">
    <property type="entry name" value="HAMP_dom"/>
</dbReference>
<dbReference type="RefSeq" id="WP_165898775.1">
    <property type="nucleotide sequence ID" value="NZ_DAMAKO010000008.1"/>
</dbReference>
<dbReference type="AlphaFoldDB" id="A0A4R1Q299"/>
<dbReference type="SMART" id="SM00283">
    <property type="entry name" value="MA"/>
    <property type="match status" value="1"/>
</dbReference>
<dbReference type="GO" id="GO:0007165">
    <property type="term" value="P:signal transduction"/>
    <property type="evidence" value="ECO:0007669"/>
    <property type="project" value="UniProtKB-KW"/>
</dbReference>
<protein>
    <submittedName>
        <fullName evidence="13">Methyl-accepting chemotaxis protein</fullName>
    </submittedName>
</protein>
<reference evidence="13 14" key="1">
    <citation type="submission" date="2019-03" db="EMBL/GenBank/DDBJ databases">
        <title>Genomic Encyclopedia of Type Strains, Phase IV (KMG-IV): sequencing the most valuable type-strain genomes for metagenomic binning, comparative biology and taxonomic classification.</title>
        <authorList>
            <person name="Goeker M."/>
        </authorList>
    </citation>
    <scope>NUCLEOTIDE SEQUENCE [LARGE SCALE GENOMIC DNA]</scope>
    <source>
        <strain evidence="13 14">DSM 15969</strain>
    </source>
</reference>
<proteinExistence type="inferred from homology"/>
<dbReference type="Gene3D" id="6.10.340.10">
    <property type="match status" value="1"/>
</dbReference>
<name>A0A4R1Q299_9FIRM</name>
<evidence type="ECO:0000256" key="9">
    <source>
        <dbReference type="PROSITE-ProRule" id="PRU00284"/>
    </source>
</evidence>
<dbReference type="SMART" id="SM00304">
    <property type="entry name" value="HAMP"/>
    <property type="match status" value="2"/>
</dbReference>
<gene>
    <name evidence="13" type="ORF">EV210_102254</name>
</gene>
<evidence type="ECO:0000256" key="6">
    <source>
        <dbReference type="ARBA" id="ARBA00023136"/>
    </source>
</evidence>
<evidence type="ECO:0000313" key="14">
    <source>
        <dbReference type="Proteomes" id="UP000295063"/>
    </source>
</evidence>
<feature type="transmembrane region" description="Helical" evidence="10">
    <location>
        <begin position="271"/>
        <end position="294"/>
    </location>
</feature>
<dbReference type="SUPFAM" id="SSF103190">
    <property type="entry name" value="Sensory domain-like"/>
    <property type="match status" value="1"/>
</dbReference>
<evidence type="ECO:0000256" key="1">
    <source>
        <dbReference type="ARBA" id="ARBA00004651"/>
    </source>
</evidence>
<feature type="domain" description="HAMP" evidence="12">
    <location>
        <begin position="298"/>
        <end position="351"/>
    </location>
</feature>
<dbReference type="Proteomes" id="UP000295063">
    <property type="component" value="Unassembled WGS sequence"/>
</dbReference>
<dbReference type="Gene3D" id="1.10.287.950">
    <property type="entry name" value="Methyl-accepting chemotaxis protein"/>
    <property type="match status" value="1"/>
</dbReference>
<feature type="transmembrane region" description="Helical" evidence="10">
    <location>
        <begin position="7"/>
        <end position="31"/>
    </location>
</feature>
<organism evidence="13 14">
    <name type="scientific">Anaerospora hongkongensis</name>
    <dbReference type="NCBI Taxonomy" id="244830"/>
    <lineage>
        <taxon>Bacteria</taxon>
        <taxon>Bacillati</taxon>
        <taxon>Bacillota</taxon>
        <taxon>Negativicutes</taxon>
        <taxon>Selenomonadales</taxon>
        <taxon>Sporomusaceae</taxon>
        <taxon>Anaerospora</taxon>
    </lineage>
</organism>
<accession>A0A4R1Q299</accession>
<evidence type="ECO:0000256" key="3">
    <source>
        <dbReference type="ARBA" id="ARBA00022500"/>
    </source>
</evidence>
<evidence type="ECO:0000259" key="12">
    <source>
        <dbReference type="PROSITE" id="PS50885"/>
    </source>
</evidence>
<keyword evidence="2" id="KW-1003">Cell membrane</keyword>
<sequence length="656" mass="69544">MSIKTKMVALLVISLLVVGMIIAGSGMYVLYQQTMNSTQITMVNQAVQLSGQVSDLFESFDKSGKVYGQDSELQSADPARIQAKIDTYFGVSWGVDRLNFLDQTGKRLAIAPYDTKVIGDSLADRTFFKDTLRDQKSHVSDIIVNRVTGVPSVIVTQPVKDQGGKLTGMVLQAVNLETLQNYLGQVKVGATGVAAIISQDGTLIAHTNRNLVKEQKKIADDLMNRLKGQPGRLVHYTDLAGRDSVALVTTVNNTNWLVITSLPTSEFTAGFYASLVWMLAALAAGLILVGLIGWRYLLKTLQPIEVLVQEAAKVAQGDLSLTTLKITSKDEVGRLAQSFEQMASNLRGLMRQVTAATEQVAASAEQLHAGAEQSAQAANQVAVSISSTSEGIEKQTIGVANVLALVENITQGSQEGAEAAVQAAKITKEAVASTVAGSNAVDNAIVQMNQIQRTVESSAEAVAELGNRSKEIGVIVDTISGIAAQTNLLALNAAIEAARAGEQGRGFAVVAEEVRKLAEQSQIAAKQISELIRDIQDRTDQAVVAMTAGTAEVQKGNAVVDQAGASFTEIQHQIEEVAAITQKIAQGLTQAVEASKQVLGATQEVDEIGRDIAGQAQNISAATEEQSASMEEIAASSQSLANIAAELQKAVRKFTI</sequence>
<keyword evidence="4 10" id="KW-0812">Transmembrane</keyword>
<keyword evidence="5 10" id="KW-1133">Transmembrane helix</keyword>
<keyword evidence="14" id="KW-1185">Reference proteome</keyword>
<evidence type="ECO:0000256" key="10">
    <source>
        <dbReference type="SAM" id="Phobius"/>
    </source>
</evidence>
<dbReference type="GO" id="GO:0005886">
    <property type="term" value="C:plasma membrane"/>
    <property type="evidence" value="ECO:0007669"/>
    <property type="project" value="UniProtKB-SubCell"/>
</dbReference>
<dbReference type="SUPFAM" id="SSF58104">
    <property type="entry name" value="Methyl-accepting chemotaxis protein (MCP) signaling domain"/>
    <property type="match status" value="1"/>
</dbReference>